<dbReference type="PANTHER" id="PTHR46471:SF2">
    <property type="entry name" value="CHITIN DEACETYLASE-RELATED"/>
    <property type="match status" value="1"/>
</dbReference>
<dbReference type="GO" id="GO:0046872">
    <property type="term" value="F:metal ion binding"/>
    <property type="evidence" value="ECO:0007669"/>
    <property type="project" value="UniProtKB-KW"/>
</dbReference>
<dbReference type="Gene3D" id="3.20.20.370">
    <property type="entry name" value="Glycoside hydrolase/deacetylase"/>
    <property type="match status" value="1"/>
</dbReference>
<feature type="domain" description="NodB homology" evidence="8">
    <location>
        <begin position="24"/>
        <end position="220"/>
    </location>
</feature>
<keyword evidence="5" id="KW-0119">Carbohydrate metabolism</keyword>
<evidence type="ECO:0000313" key="9">
    <source>
        <dbReference type="EMBL" id="KAF6831428.1"/>
    </source>
</evidence>
<evidence type="ECO:0000256" key="1">
    <source>
        <dbReference type="ARBA" id="ARBA00001941"/>
    </source>
</evidence>
<organism evidence="9 10">
    <name type="scientific">Colletotrichum musicola</name>
    <dbReference type="NCBI Taxonomy" id="2175873"/>
    <lineage>
        <taxon>Eukaryota</taxon>
        <taxon>Fungi</taxon>
        <taxon>Dikarya</taxon>
        <taxon>Ascomycota</taxon>
        <taxon>Pezizomycotina</taxon>
        <taxon>Sordariomycetes</taxon>
        <taxon>Hypocreomycetidae</taxon>
        <taxon>Glomerellales</taxon>
        <taxon>Glomerellaceae</taxon>
        <taxon>Colletotrichum</taxon>
        <taxon>Colletotrichum orchidearum species complex</taxon>
    </lineage>
</organism>
<dbReference type="Proteomes" id="UP000639643">
    <property type="component" value="Unassembled WGS sequence"/>
</dbReference>
<dbReference type="PROSITE" id="PS51677">
    <property type="entry name" value="NODB"/>
    <property type="match status" value="1"/>
</dbReference>
<evidence type="ECO:0000256" key="5">
    <source>
        <dbReference type="ARBA" id="ARBA00023277"/>
    </source>
</evidence>
<evidence type="ECO:0000256" key="7">
    <source>
        <dbReference type="SAM" id="Phobius"/>
    </source>
</evidence>
<accession>A0A8H6KI69</accession>
<keyword evidence="2" id="KW-0479">Metal-binding</keyword>
<dbReference type="AlphaFoldDB" id="A0A8H6KI69"/>
<comment type="cofactor">
    <cofactor evidence="1">
        <name>Co(2+)</name>
        <dbReference type="ChEBI" id="CHEBI:48828"/>
    </cofactor>
</comment>
<dbReference type="PANTHER" id="PTHR46471">
    <property type="entry name" value="CHITIN DEACETYLASE"/>
    <property type="match status" value="1"/>
</dbReference>
<dbReference type="Pfam" id="PF01522">
    <property type="entry name" value="Polysacc_deac_1"/>
    <property type="match status" value="1"/>
</dbReference>
<gene>
    <name evidence="9" type="ORF">CMUS01_07355</name>
</gene>
<dbReference type="InterPro" id="IPR011330">
    <property type="entry name" value="Glyco_hydro/deAcase_b/a-brl"/>
</dbReference>
<dbReference type="OrthoDB" id="2125469at2759"/>
<keyword evidence="4" id="KW-0378">Hydrolase</keyword>
<evidence type="ECO:0000256" key="4">
    <source>
        <dbReference type="ARBA" id="ARBA00022801"/>
    </source>
</evidence>
<feature type="transmembrane region" description="Helical" evidence="7">
    <location>
        <begin position="264"/>
        <end position="284"/>
    </location>
</feature>
<protein>
    <submittedName>
        <fullName evidence="9">Chitin deacetylase</fullName>
    </submittedName>
</protein>
<keyword evidence="3" id="KW-0732">Signal</keyword>
<evidence type="ECO:0000259" key="8">
    <source>
        <dbReference type="PROSITE" id="PS51677"/>
    </source>
</evidence>
<dbReference type="GO" id="GO:0005975">
    <property type="term" value="P:carbohydrate metabolic process"/>
    <property type="evidence" value="ECO:0007669"/>
    <property type="project" value="InterPro"/>
</dbReference>
<sequence>MKLNMEPPFISKHGQVVRKCKIPGSVAFTFDDGPSFYTDYVLNQLAQHNAHATFFLNTTPELSDQRHSGYWETLVRRMAADGHLVGLTTGPSEPGSENKTAEDQQLLEARKRISGILVSHASSSGPLPMYVRPPRGCTVENGCIESLTVGGQRLVFPGIDSRDTTPGGLNSSSSTLLDSLAAADLDKDSFLIQMHDTEKETALSLEPLLRSFTDRGFSPVTVGECIGDLDHFMYLQAPQAVEAAEDNGIQIQVSWSESSAQLRLVGFLAIGLLELAAVAALWWATRRYRRIRARNHIAR</sequence>
<dbReference type="EMBL" id="WIGM01000261">
    <property type="protein sequence ID" value="KAF6831428.1"/>
    <property type="molecule type" value="Genomic_DNA"/>
</dbReference>
<evidence type="ECO:0000256" key="2">
    <source>
        <dbReference type="ARBA" id="ARBA00022723"/>
    </source>
</evidence>
<evidence type="ECO:0000256" key="6">
    <source>
        <dbReference type="ARBA" id="ARBA00023285"/>
    </source>
</evidence>
<keyword evidence="7" id="KW-1133">Transmembrane helix</keyword>
<dbReference type="InterPro" id="IPR002509">
    <property type="entry name" value="NODB_dom"/>
</dbReference>
<keyword evidence="6" id="KW-0170">Cobalt</keyword>
<evidence type="ECO:0000256" key="3">
    <source>
        <dbReference type="ARBA" id="ARBA00022729"/>
    </source>
</evidence>
<evidence type="ECO:0000313" key="10">
    <source>
        <dbReference type="Proteomes" id="UP000639643"/>
    </source>
</evidence>
<dbReference type="SUPFAM" id="SSF88713">
    <property type="entry name" value="Glycoside hydrolase/deacetylase"/>
    <property type="match status" value="1"/>
</dbReference>
<keyword evidence="10" id="KW-1185">Reference proteome</keyword>
<keyword evidence="7" id="KW-0812">Transmembrane</keyword>
<reference evidence="9" key="1">
    <citation type="journal article" date="2020" name="Phytopathology">
        <title>Genome Sequence Resources of Colletotrichum truncatum, C. plurivorum, C. musicola, and C. sojae: Four Species Pathogenic to Soybean (Glycine max).</title>
        <authorList>
            <person name="Rogerio F."/>
            <person name="Boufleur T.R."/>
            <person name="Ciampi-Guillardi M."/>
            <person name="Sukno S.A."/>
            <person name="Thon M.R."/>
            <person name="Massola Junior N.S."/>
            <person name="Baroncelli R."/>
        </authorList>
    </citation>
    <scope>NUCLEOTIDE SEQUENCE</scope>
    <source>
        <strain evidence="9">LFN0074</strain>
    </source>
</reference>
<dbReference type="GO" id="GO:0016810">
    <property type="term" value="F:hydrolase activity, acting on carbon-nitrogen (but not peptide) bonds"/>
    <property type="evidence" value="ECO:0007669"/>
    <property type="project" value="InterPro"/>
</dbReference>
<proteinExistence type="predicted"/>
<keyword evidence="7" id="KW-0472">Membrane</keyword>
<comment type="caution">
    <text evidence="9">The sequence shown here is derived from an EMBL/GenBank/DDBJ whole genome shotgun (WGS) entry which is preliminary data.</text>
</comment>
<name>A0A8H6KI69_9PEZI</name>